<evidence type="ECO:0000256" key="1">
    <source>
        <dbReference type="ARBA" id="ARBA00004804"/>
    </source>
</evidence>
<dbReference type="EC" id="4.1.1.37" evidence="3 7"/>
<evidence type="ECO:0000256" key="5">
    <source>
        <dbReference type="ARBA" id="ARBA00023239"/>
    </source>
</evidence>
<sequence>MTEQTSDTEFPPPSAADPDSPGADPAGADSPSAVSGGADTGRPAASSGESPATQPAILAAMTGHRTEHPPIWFMRQAGRSLPEYRQAREGTTMLESCLDPALAAEITCQPVRRHGVDAAVLYSDIMVPLVLAGVGVRIEPGVGPVLDEPVRTAADVDALVSRSPGDASPVAREAQMVVQELGERTPLIGFSGAPFTIAAYLVEGGPSRDHLAARSMMHSDPVAWGRLMDWVADLDADFLSAQTAGGARAVQLFDSWAGSLSEADYVRHVAPHSTRALSGLDRDLPVVHFGVNATHLAVPFARVAAAASDHPVLGVDHRTTLDHVLASLMVGGLTMPLQGNINPALLFAGTEALEAETRAVVEAGRRAPGHIVNLGHGVPANTDPATLTRLVEFVHSL</sequence>
<comment type="similarity">
    <text evidence="2 9">Belongs to the uroporphyrinogen decarboxylase family.</text>
</comment>
<evidence type="ECO:0000256" key="6">
    <source>
        <dbReference type="ARBA" id="ARBA00023244"/>
    </source>
</evidence>
<dbReference type="Proteomes" id="UP000285875">
    <property type="component" value="Chromosome"/>
</dbReference>
<evidence type="ECO:0000256" key="2">
    <source>
        <dbReference type="ARBA" id="ARBA00009935"/>
    </source>
</evidence>
<feature type="domain" description="Uroporphyrinogen decarboxylase (URO-D)" evidence="12">
    <location>
        <begin position="188"/>
        <end position="204"/>
    </location>
</feature>
<dbReference type="InterPro" id="IPR038071">
    <property type="entry name" value="UROD/MetE-like_sf"/>
</dbReference>
<dbReference type="PANTHER" id="PTHR21091:SF169">
    <property type="entry name" value="UROPORPHYRINOGEN DECARBOXYLASE"/>
    <property type="match status" value="1"/>
</dbReference>
<name>A0A3Q9UJP5_9ACTN</name>
<dbReference type="AlphaFoldDB" id="A0A3Q9UJP5"/>
<dbReference type="InterPro" id="IPR000257">
    <property type="entry name" value="Uroporphyrinogen_deCOase"/>
</dbReference>
<dbReference type="GO" id="GO:0005829">
    <property type="term" value="C:cytosol"/>
    <property type="evidence" value="ECO:0007669"/>
    <property type="project" value="TreeGrafter"/>
</dbReference>
<evidence type="ECO:0000259" key="11">
    <source>
        <dbReference type="PROSITE" id="PS00906"/>
    </source>
</evidence>
<dbReference type="SUPFAM" id="SSF51726">
    <property type="entry name" value="UROD/MetE-like"/>
    <property type="match status" value="1"/>
</dbReference>
<evidence type="ECO:0000256" key="3">
    <source>
        <dbReference type="ARBA" id="ARBA00012288"/>
    </source>
</evidence>
<keyword evidence="5 8" id="KW-0456">Lyase</keyword>
<evidence type="ECO:0000256" key="8">
    <source>
        <dbReference type="RuleBase" id="RU000554"/>
    </source>
</evidence>
<dbReference type="EMBL" id="CP025570">
    <property type="protein sequence ID" value="AZZ38736.1"/>
    <property type="molecule type" value="Genomic_DNA"/>
</dbReference>
<dbReference type="PANTHER" id="PTHR21091">
    <property type="entry name" value="METHYLTETRAHYDROFOLATE:HOMOCYSTEINE METHYLTRANSFERASE RELATED"/>
    <property type="match status" value="1"/>
</dbReference>
<dbReference type="GO" id="GO:0006782">
    <property type="term" value="P:protoporphyrinogen IX biosynthetic process"/>
    <property type="evidence" value="ECO:0007669"/>
    <property type="project" value="UniProtKB-UniPathway"/>
</dbReference>
<keyword evidence="4 8" id="KW-0210">Decarboxylase</keyword>
<protein>
    <recommendedName>
        <fullName evidence="3 7">Uroporphyrinogen decarboxylase</fullName>
        <ecNumber evidence="3 7">4.1.1.37</ecNumber>
    </recommendedName>
</protein>
<dbReference type="PROSITE" id="PS00907">
    <property type="entry name" value="UROD_2"/>
    <property type="match status" value="1"/>
</dbReference>
<evidence type="ECO:0000313" key="14">
    <source>
        <dbReference type="Proteomes" id="UP000285875"/>
    </source>
</evidence>
<feature type="domain" description="Uroporphyrinogen decarboxylase (URO-D)" evidence="11">
    <location>
        <begin position="70"/>
        <end position="79"/>
    </location>
</feature>
<dbReference type="Gene3D" id="3.20.20.210">
    <property type="match status" value="1"/>
</dbReference>
<dbReference type="NCBIfam" id="TIGR01464">
    <property type="entry name" value="hemE"/>
    <property type="match status" value="1"/>
</dbReference>
<feature type="compositionally biased region" description="Low complexity" evidence="10">
    <location>
        <begin position="16"/>
        <end position="37"/>
    </location>
</feature>
<dbReference type="PROSITE" id="PS00906">
    <property type="entry name" value="UROD_1"/>
    <property type="match status" value="1"/>
</dbReference>
<evidence type="ECO:0000256" key="4">
    <source>
        <dbReference type="ARBA" id="ARBA00022793"/>
    </source>
</evidence>
<accession>A0A3Q9UJP5</accession>
<evidence type="ECO:0000256" key="10">
    <source>
        <dbReference type="SAM" id="MobiDB-lite"/>
    </source>
</evidence>
<comment type="pathway">
    <text evidence="1 8">Porphyrin-containing compound metabolism; protoporphyrin-IX biosynthesis; coproporphyrinogen-III from 5-aminolevulinate: step 4/4.</text>
</comment>
<evidence type="ECO:0000313" key="13">
    <source>
        <dbReference type="EMBL" id="AZZ38736.1"/>
    </source>
</evidence>
<dbReference type="UniPathway" id="UPA00251">
    <property type="reaction ID" value="UER00321"/>
</dbReference>
<proteinExistence type="inferred from homology"/>
<dbReference type="KEGG" id="aji:C0Z10_02080"/>
<reference evidence="14" key="1">
    <citation type="submission" date="2017-12" db="EMBL/GenBank/DDBJ databases">
        <title>Whole genome sequencing of Acidipropionibacterium jensenii strains JS279 and JS280.</title>
        <authorList>
            <person name="Deptula P."/>
            <person name="Laine P."/>
            <person name="Smolander O.-P."/>
            <person name="Paulin L."/>
            <person name="Auvinen P."/>
            <person name="Varmanen P."/>
        </authorList>
    </citation>
    <scope>NUCLEOTIDE SEQUENCE [LARGE SCALE GENOMIC DNA]</scope>
    <source>
        <strain evidence="14">JS280</strain>
    </source>
</reference>
<keyword evidence="6 8" id="KW-0627">Porphyrin biosynthesis</keyword>
<evidence type="ECO:0000256" key="7">
    <source>
        <dbReference type="NCBIfam" id="TIGR01464"/>
    </source>
</evidence>
<comment type="catalytic activity">
    <reaction evidence="8">
        <text>uroporphyrinogen III + 4 H(+) = coproporphyrinogen III + 4 CO2</text>
        <dbReference type="Rhea" id="RHEA:19865"/>
        <dbReference type="ChEBI" id="CHEBI:15378"/>
        <dbReference type="ChEBI" id="CHEBI:16526"/>
        <dbReference type="ChEBI" id="CHEBI:57308"/>
        <dbReference type="ChEBI" id="CHEBI:57309"/>
        <dbReference type="EC" id="4.1.1.37"/>
    </reaction>
</comment>
<evidence type="ECO:0000259" key="12">
    <source>
        <dbReference type="PROSITE" id="PS00907"/>
    </source>
</evidence>
<organism evidence="13 14">
    <name type="scientific">Acidipropionibacterium jensenii</name>
    <dbReference type="NCBI Taxonomy" id="1749"/>
    <lineage>
        <taxon>Bacteria</taxon>
        <taxon>Bacillati</taxon>
        <taxon>Actinomycetota</taxon>
        <taxon>Actinomycetes</taxon>
        <taxon>Propionibacteriales</taxon>
        <taxon>Propionibacteriaceae</taxon>
        <taxon>Acidipropionibacterium</taxon>
    </lineage>
</organism>
<evidence type="ECO:0000256" key="9">
    <source>
        <dbReference type="RuleBase" id="RU004169"/>
    </source>
</evidence>
<feature type="region of interest" description="Disordered" evidence="10">
    <location>
        <begin position="1"/>
        <end position="52"/>
    </location>
</feature>
<dbReference type="CDD" id="cd00717">
    <property type="entry name" value="URO-D"/>
    <property type="match status" value="1"/>
</dbReference>
<gene>
    <name evidence="13" type="ORF">C0Z10_02080</name>
</gene>
<dbReference type="GO" id="GO:0004853">
    <property type="term" value="F:uroporphyrinogen decarboxylase activity"/>
    <property type="evidence" value="ECO:0007669"/>
    <property type="project" value="UniProtKB-UniRule"/>
</dbReference>
<dbReference type="InterPro" id="IPR006361">
    <property type="entry name" value="Uroporphyrinogen_deCO2ase_HemE"/>
</dbReference>
<dbReference type="Pfam" id="PF01208">
    <property type="entry name" value="URO-D"/>
    <property type="match status" value="1"/>
</dbReference>